<dbReference type="Pfam" id="PF01966">
    <property type="entry name" value="HD"/>
    <property type="match status" value="1"/>
</dbReference>
<accession>A0A967EBX7</accession>
<reference evidence="4" key="1">
    <citation type="submission" date="2020-03" db="EMBL/GenBank/DDBJ databases">
        <title>Draft sequencing of Calidifontibacter sp. DB0510.</title>
        <authorList>
            <person name="Kim D.-U."/>
        </authorList>
    </citation>
    <scope>NUCLEOTIDE SEQUENCE</scope>
    <source>
        <strain evidence="4">DB0510</strain>
    </source>
</reference>
<name>A0A967EBX7_9MICO</name>
<comment type="caution">
    <text evidence="4">The sequence shown here is derived from an EMBL/GenBank/DDBJ whole genome shotgun (WGS) entry which is preliminary data.</text>
</comment>
<evidence type="ECO:0000256" key="1">
    <source>
        <dbReference type="ARBA" id="ARBA00022801"/>
    </source>
</evidence>
<protein>
    <submittedName>
        <fullName evidence="4">Deoxyguanosinetriphosphate triphosphohydrolase</fullName>
    </submittedName>
</protein>
<dbReference type="NCBIfam" id="TIGR01353">
    <property type="entry name" value="dGTP_triPase"/>
    <property type="match status" value="1"/>
</dbReference>
<gene>
    <name evidence="4" type="ORF">G9U51_16855</name>
</gene>
<evidence type="ECO:0000259" key="3">
    <source>
        <dbReference type="PROSITE" id="PS51831"/>
    </source>
</evidence>
<evidence type="ECO:0000313" key="5">
    <source>
        <dbReference type="Proteomes" id="UP000744769"/>
    </source>
</evidence>
<dbReference type="SMART" id="SM00471">
    <property type="entry name" value="HDc"/>
    <property type="match status" value="1"/>
</dbReference>
<keyword evidence="1" id="KW-0378">Hydrolase</keyword>
<dbReference type="Gene3D" id="1.10.3210.10">
    <property type="entry name" value="Hypothetical protein af1432"/>
    <property type="match status" value="1"/>
</dbReference>
<dbReference type="SUPFAM" id="SSF109604">
    <property type="entry name" value="HD-domain/PDEase-like"/>
    <property type="match status" value="1"/>
</dbReference>
<dbReference type="InterPro" id="IPR050135">
    <property type="entry name" value="dGTPase-like"/>
</dbReference>
<dbReference type="Proteomes" id="UP000744769">
    <property type="component" value="Unassembled WGS sequence"/>
</dbReference>
<dbReference type="InterPro" id="IPR026875">
    <property type="entry name" value="PHydrolase_assoc_dom"/>
</dbReference>
<dbReference type="NCBIfam" id="NF002829">
    <property type="entry name" value="PRK03007.1"/>
    <property type="match status" value="1"/>
</dbReference>
<dbReference type="AlphaFoldDB" id="A0A967EBX7"/>
<proteinExistence type="predicted"/>
<evidence type="ECO:0000313" key="4">
    <source>
        <dbReference type="EMBL" id="NHN57439.1"/>
    </source>
</evidence>
<dbReference type="InterPro" id="IPR006261">
    <property type="entry name" value="dGTPase"/>
</dbReference>
<feature type="region of interest" description="Disordered" evidence="2">
    <location>
        <begin position="1"/>
        <end position="24"/>
    </location>
</feature>
<dbReference type="EMBL" id="JAAOIV010000017">
    <property type="protein sequence ID" value="NHN57439.1"/>
    <property type="molecule type" value="Genomic_DNA"/>
</dbReference>
<feature type="domain" description="HD" evidence="3">
    <location>
        <begin position="61"/>
        <end position="211"/>
    </location>
</feature>
<dbReference type="PANTHER" id="PTHR11373:SF32">
    <property type="entry name" value="DEOXYGUANOSINETRIPHOSPHATE TRIPHOSPHOHYDROLASE"/>
    <property type="match status" value="1"/>
</dbReference>
<dbReference type="InterPro" id="IPR006674">
    <property type="entry name" value="HD_domain"/>
</dbReference>
<dbReference type="GO" id="GO:0006203">
    <property type="term" value="P:dGTP catabolic process"/>
    <property type="evidence" value="ECO:0007669"/>
    <property type="project" value="TreeGrafter"/>
</dbReference>
<dbReference type="GO" id="GO:0008832">
    <property type="term" value="F:dGTPase activity"/>
    <property type="evidence" value="ECO:0007669"/>
    <property type="project" value="TreeGrafter"/>
</dbReference>
<dbReference type="RefSeq" id="WP_166198771.1">
    <property type="nucleotide sequence ID" value="NZ_JAAOIV010000017.1"/>
</dbReference>
<dbReference type="PROSITE" id="PS51831">
    <property type="entry name" value="HD"/>
    <property type="match status" value="1"/>
</dbReference>
<dbReference type="Pfam" id="PF13286">
    <property type="entry name" value="HD_assoc"/>
    <property type="match status" value="1"/>
</dbReference>
<organism evidence="4 5">
    <name type="scientific">Metallococcus carri</name>
    <dbReference type="NCBI Taxonomy" id="1656884"/>
    <lineage>
        <taxon>Bacteria</taxon>
        <taxon>Bacillati</taxon>
        <taxon>Actinomycetota</taxon>
        <taxon>Actinomycetes</taxon>
        <taxon>Micrococcales</taxon>
        <taxon>Dermacoccaceae</taxon>
        <taxon>Metallococcus</taxon>
    </lineage>
</organism>
<dbReference type="PANTHER" id="PTHR11373">
    <property type="entry name" value="DEOXYNUCLEOSIDE TRIPHOSPHATE TRIPHOSPHOHYDROLASE"/>
    <property type="match status" value="1"/>
</dbReference>
<dbReference type="CDD" id="cd00077">
    <property type="entry name" value="HDc"/>
    <property type="match status" value="1"/>
</dbReference>
<sequence length="410" mass="44514">MTGYDARDRERFVGEDPAQKNADRDDFARDRARVLHSAGLRRLATKTQVLQPDTDDFIRNRLTHSLEVAQIGREFGGALGCNADVVDTACLAHDLGHPPYGHNGEQALDAVSASIGGFEGNAQTFRLLTRIEAKRSTPQGRSVGLNLTRASLDAACKYPWARGEGPYATGKFGVYTDDRDLFDWVREGAPDAGRRCLEAQVMDWADDVAYSVHDVEDGVAAGLIDLRVLESADDVADLAMLARELYAPQLPTELIAASARQVAARAGSPAAYDGSRSASAALKDMASRLIGRFVGSAERATRERYGAGPLTRFAADVVVPDDVLAECVLLKAVAARFVMLTAERATLMERQRAELTGLVQVLDARPELLDPVFREEHDQAVDDAARLRVVVDQVASLTDLRARALAKELL</sequence>
<keyword evidence="5" id="KW-1185">Reference proteome</keyword>
<dbReference type="InterPro" id="IPR003607">
    <property type="entry name" value="HD/PDEase_dom"/>
</dbReference>
<evidence type="ECO:0000256" key="2">
    <source>
        <dbReference type="SAM" id="MobiDB-lite"/>
    </source>
</evidence>